<dbReference type="SUPFAM" id="SSF54675">
    <property type="entry name" value="Nicotinate/Quinolinate PRTase N-terminal domain-like"/>
    <property type="match status" value="1"/>
</dbReference>
<dbReference type="Pfam" id="PF01729">
    <property type="entry name" value="QRPTase_C"/>
    <property type="match status" value="1"/>
</dbReference>
<evidence type="ECO:0000313" key="13">
    <source>
        <dbReference type="Proteomes" id="UP000316562"/>
    </source>
</evidence>
<evidence type="ECO:0000256" key="6">
    <source>
        <dbReference type="ARBA" id="ARBA00022676"/>
    </source>
</evidence>
<name>A0A519BGF6_ACIG2</name>
<dbReference type="EC" id="2.4.2.19" evidence="4"/>
<dbReference type="PIRSF" id="PIRSF006250">
    <property type="entry name" value="NadC_ModD"/>
    <property type="match status" value="1"/>
</dbReference>
<dbReference type="UniPathway" id="UPA00253">
    <property type="reaction ID" value="UER00331"/>
</dbReference>
<dbReference type="Proteomes" id="UP000316562">
    <property type="component" value="Unassembled WGS sequence"/>
</dbReference>
<proteinExistence type="inferred from homology"/>
<organism evidence="12 13">
    <name type="scientific">Acididesulfobacter guangdongensis</name>
    <dbReference type="NCBI Taxonomy" id="2597225"/>
    <lineage>
        <taxon>Bacteria</taxon>
        <taxon>Deltaproteobacteria</taxon>
        <taxon>Candidatus Acidulodesulfobacterales</taxon>
        <taxon>Candidatus Acididesulfobacter</taxon>
    </lineage>
</organism>
<evidence type="ECO:0000256" key="9">
    <source>
        <dbReference type="PIRNR" id="PIRNR006250"/>
    </source>
</evidence>
<evidence type="ECO:0000256" key="2">
    <source>
        <dbReference type="ARBA" id="ARBA00004893"/>
    </source>
</evidence>
<keyword evidence="6 9" id="KW-0328">Glycosyltransferase</keyword>
<dbReference type="EMBL" id="SGBC01000002">
    <property type="protein sequence ID" value="RZD16356.1"/>
    <property type="molecule type" value="Genomic_DNA"/>
</dbReference>
<evidence type="ECO:0000313" key="12">
    <source>
        <dbReference type="EMBL" id="RZD16356.1"/>
    </source>
</evidence>
<dbReference type="InterPro" id="IPR002638">
    <property type="entry name" value="Quinolinate_PRibosylTrfase_C"/>
</dbReference>
<comment type="function">
    <text evidence="1">Involved in the catabolism of quinolinic acid (QA).</text>
</comment>
<sequence>MKIFDEQVISLVSNALAEDIKGSDITTDAIASKCNPQIECEVITKEDGVVCGLTIFSLVFDMLSKNNFEIGYFAEEGEKITKFQKIISIKAKSDVILYGERTALNFLQFLSGIATASNLAANELSGLKTKVLDTRKTLPGLRAIQKYAVNVGGADNHRFNLSSGILIKDNHIKLAGGIKQALEMVRSYNAGFNQKIEIEVSSIEQVAEALEGRADIIMLDNMSIAEMQRAVKIIGKNAVTEASGNITIKNLRKIAEETEVDYISMGSLTNAVKPIDYSLNFV</sequence>
<dbReference type="GO" id="GO:0009435">
    <property type="term" value="P:NAD+ biosynthetic process"/>
    <property type="evidence" value="ECO:0007669"/>
    <property type="project" value="UniProtKB-UniPathway"/>
</dbReference>
<dbReference type="AlphaFoldDB" id="A0A519BGF6"/>
<evidence type="ECO:0000256" key="5">
    <source>
        <dbReference type="ARBA" id="ARBA00022642"/>
    </source>
</evidence>
<feature type="domain" description="Quinolinate phosphoribosyl transferase C-terminal" evidence="10">
    <location>
        <begin position="113"/>
        <end position="279"/>
    </location>
</feature>
<reference evidence="12 13" key="1">
    <citation type="journal article" date="2019" name="ISME J.">
        <title>Insights into ecological role of a new deltaproteobacterial order Candidatus Acidulodesulfobacterales by metagenomics and metatranscriptomics.</title>
        <authorList>
            <person name="Tan S."/>
            <person name="Liu J."/>
            <person name="Fang Y."/>
            <person name="Hedlund B.P."/>
            <person name="Lian Z.H."/>
            <person name="Huang L.Y."/>
            <person name="Li J.T."/>
            <person name="Huang L.N."/>
            <person name="Li W.J."/>
            <person name="Jiang H.C."/>
            <person name="Dong H.L."/>
            <person name="Shu W.S."/>
        </authorList>
    </citation>
    <scope>NUCLEOTIDE SEQUENCE [LARGE SCALE GENOMIC DNA]</scope>
    <source>
        <strain evidence="12">AP2</strain>
    </source>
</reference>
<keyword evidence="7 9" id="KW-0808">Transferase</keyword>
<dbReference type="GO" id="GO:0005737">
    <property type="term" value="C:cytoplasm"/>
    <property type="evidence" value="ECO:0007669"/>
    <property type="project" value="TreeGrafter"/>
</dbReference>
<dbReference type="NCBIfam" id="TIGR00078">
    <property type="entry name" value="nadC"/>
    <property type="match status" value="1"/>
</dbReference>
<protein>
    <recommendedName>
        <fullName evidence="4">nicotinate-nucleotide diphosphorylase (carboxylating)</fullName>
        <ecNumber evidence="4">2.4.2.19</ecNumber>
    </recommendedName>
    <alternativeName>
        <fullName evidence="8">Quinolinate phosphoribosyltransferase [decarboxylating]</fullName>
    </alternativeName>
</protein>
<gene>
    <name evidence="12" type="primary">nadC</name>
    <name evidence="12" type="ORF">EVJ46_04830</name>
</gene>
<accession>A0A519BGF6</accession>
<evidence type="ECO:0000256" key="3">
    <source>
        <dbReference type="ARBA" id="ARBA00009400"/>
    </source>
</evidence>
<evidence type="ECO:0000256" key="1">
    <source>
        <dbReference type="ARBA" id="ARBA00003237"/>
    </source>
</evidence>
<dbReference type="Pfam" id="PF02749">
    <property type="entry name" value="QRPTase_N"/>
    <property type="match status" value="1"/>
</dbReference>
<dbReference type="GO" id="GO:0004514">
    <property type="term" value="F:nicotinate-nucleotide diphosphorylase (carboxylating) activity"/>
    <property type="evidence" value="ECO:0007669"/>
    <property type="project" value="UniProtKB-EC"/>
</dbReference>
<dbReference type="GO" id="GO:0034213">
    <property type="term" value="P:quinolinate catabolic process"/>
    <property type="evidence" value="ECO:0007669"/>
    <property type="project" value="TreeGrafter"/>
</dbReference>
<evidence type="ECO:0000256" key="8">
    <source>
        <dbReference type="ARBA" id="ARBA00033102"/>
    </source>
</evidence>
<dbReference type="InterPro" id="IPR036068">
    <property type="entry name" value="Nicotinate_pribotase-like_C"/>
</dbReference>
<keyword evidence="5" id="KW-0662">Pyridine nucleotide biosynthesis</keyword>
<dbReference type="SUPFAM" id="SSF51690">
    <property type="entry name" value="Nicotinate/Quinolinate PRTase C-terminal domain-like"/>
    <property type="match status" value="1"/>
</dbReference>
<evidence type="ECO:0000256" key="4">
    <source>
        <dbReference type="ARBA" id="ARBA00011944"/>
    </source>
</evidence>
<evidence type="ECO:0000259" key="10">
    <source>
        <dbReference type="Pfam" id="PF01729"/>
    </source>
</evidence>
<comment type="similarity">
    <text evidence="3 9">Belongs to the NadC/ModD family.</text>
</comment>
<feature type="domain" description="Quinolinate phosphoribosyl transferase N-terminal" evidence="11">
    <location>
        <begin position="24"/>
        <end position="111"/>
    </location>
</feature>
<dbReference type="FunFam" id="3.20.20.70:FF:000030">
    <property type="entry name" value="Nicotinate-nucleotide pyrophosphorylase, carboxylating"/>
    <property type="match status" value="1"/>
</dbReference>
<dbReference type="Gene3D" id="3.20.20.70">
    <property type="entry name" value="Aldolase class I"/>
    <property type="match status" value="1"/>
</dbReference>
<evidence type="ECO:0000259" key="11">
    <source>
        <dbReference type="Pfam" id="PF02749"/>
    </source>
</evidence>
<comment type="caution">
    <text evidence="12">The sequence shown here is derived from an EMBL/GenBank/DDBJ whole genome shotgun (WGS) entry which is preliminary data.</text>
</comment>
<dbReference type="InterPro" id="IPR027277">
    <property type="entry name" value="NadC/ModD"/>
</dbReference>
<dbReference type="InterPro" id="IPR004393">
    <property type="entry name" value="NadC"/>
</dbReference>
<dbReference type="InterPro" id="IPR037128">
    <property type="entry name" value="Quinolinate_PRibosylTase_N_sf"/>
</dbReference>
<evidence type="ECO:0000256" key="7">
    <source>
        <dbReference type="ARBA" id="ARBA00022679"/>
    </source>
</evidence>
<dbReference type="PANTHER" id="PTHR32179">
    <property type="entry name" value="NICOTINATE-NUCLEOTIDE PYROPHOSPHORYLASE [CARBOXYLATING]"/>
    <property type="match status" value="1"/>
</dbReference>
<dbReference type="InterPro" id="IPR022412">
    <property type="entry name" value="Quinolinate_PRibosylTrfase_N"/>
</dbReference>
<dbReference type="Gene3D" id="3.90.1170.20">
    <property type="entry name" value="Quinolinate phosphoribosyl transferase, N-terminal domain"/>
    <property type="match status" value="1"/>
</dbReference>
<comment type="pathway">
    <text evidence="2">Cofactor biosynthesis; NAD(+) biosynthesis; nicotinate D-ribonucleotide from quinolinate: step 1/1.</text>
</comment>
<dbReference type="CDD" id="cd01572">
    <property type="entry name" value="QPRTase"/>
    <property type="match status" value="1"/>
</dbReference>
<dbReference type="PANTHER" id="PTHR32179:SF3">
    <property type="entry name" value="NICOTINATE-NUCLEOTIDE PYROPHOSPHORYLASE [CARBOXYLATING]"/>
    <property type="match status" value="1"/>
</dbReference>
<dbReference type="InterPro" id="IPR013785">
    <property type="entry name" value="Aldolase_TIM"/>
</dbReference>